<dbReference type="AlphaFoldDB" id="A0A345P2W9"/>
<keyword evidence="1" id="KW-0812">Transmembrane</keyword>
<dbReference type="InterPro" id="IPR036259">
    <property type="entry name" value="MFS_trans_sf"/>
</dbReference>
<feature type="transmembrane region" description="Helical" evidence="1">
    <location>
        <begin position="25"/>
        <end position="43"/>
    </location>
</feature>
<dbReference type="SUPFAM" id="SSF103473">
    <property type="entry name" value="MFS general substrate transporter"/>
    <property type="match status" value="1"/>
</dbReference>
<keyword evidence="3" id="KW-1185">Reference proteome</keyword>
<dbReference type="InterPro" id="IPR052959">
    <property type="entry name" value="Inner_membrane_assoc"/>
</dbReference>
<dbReference type="RefSeq" id="WP_114897738.1">
    <property type="nucleotide sequence ID" value="NZ_CP031222.1"/>
</dbReference>
<dbReference type="PANTHER" id="PTHR38598:SF1">
    <property type="entry name" value="INNER MEMBRANE PROTEIN YJCH"/>
    <property type="match status" value="1"/>
</dbReference>
<protein>
    <submittedName>
        <fullName evidence="2">DUF485 domain-containing protein</fullName>
    </submittedName>
</protein>
<feature type="transmembrane region" description="Helical" evidence="1">
    <location>
        <begin position="63"/>
        <end position="83"/>
    </location>
</feature>
<keyword evidence="1" id="KW-0472">Membrane</keyword>
<dbReference type="PANTHER" id="PTHR38598">
    <property type="entry name" value="INNER MEMBRANE PROTEIN YJCH"/>
    <property type="match status" value="1"/>
</dbReference>
<evidence type="ECO:0000256" key="1">
    <source>
        <dbReference type="SAM" id="Phobius"/>
    </source>
</evidence>
<keyword evidence="1" id="KW-1133">Transmembrane helix</keyword>
<dbReference type="GO" id="GO:0005886">
    <property type="term" value="C:plasma membrane"/>
    <property type="evidence" value="ECO:0007669"/>
    <property type="project" value="TreeGrafter"/>
</dbReference>
<dbReference type="Proteomes" id="UP000253940">
    <property type="component" value="Chromosome"/>
</dbReference>
<dbReference type="OrthoDB" id="5297034at2"/>
<evidence type="ECO:0000313" key="2">
    <source>
        <dbReference type="EMBL" id="AXI01628.1"/>
    </source>
</evidence>
<dbReference type="EMBL" id="CP031222">
    <property type="protein sequence ID" value="AXI01628.1"/>
    <property type="molecule type" value="Genomic_DNA"/>
</dbReference>
<dbReference type="Pfam" id="PF04341">
    <property type="entry name" value="DUF485"/>
    <property type="match status" value="1"/>
</dbReference>
<dbReference type="InterPro" id="IPR007436">
    <property type="entry name" value="DUF485"/>
</dbReference>
<reference evidence="2 3" key="1">
    <citation type="submission" date="2018-07" db="EMBL/GenBank/DDBJ databases">
        <title>Genome sequencing of Moraxellaceae gen. HYN0046.</title>
        <authorList>
            <person name="Kim M."/>
            <person name="Yi H."/>
        </authorList>
    </citation>
    <scope>NUCLEOTIDE SEQUENCE [LARGE SCALE GENOMIC DNA]</scope>
    <source>
        <strain evidence="2 3">HYN0046</strain>
    </source>
</reference>
<dbReference type="KEGG" id="mbah:HYN46_01175"/>
<evidence type="ECO:0000313" key="3">
    <source>
        <dbReference type="Proteomes" id="UP000253940"/>
    </source>
</evidence>
<gene>
    <name evidence="2" type="ORF">HYN46_01175</name>
</gene>
<sequence>METDRVKNIIQNPKFQQLVQKKSRLSWSLSIIMLFIYFGYIYLVSYHPAFVHQSLDGGATTIGIPLGIAVIVSAFVLCGIYVWRANGEFDRLTQEVLEEIKK</sequence>
<organism evidence="2 3">
    <name type="scientific">Aquirhabdus parva</name>
    <dbReference type="NCBI Taxonomy" id="2283318"/>
    <lineage>
        <taxon>Bacteria</taxon>
        <taxon>Pseudomonadati</taxon>
        <taxon>Pseudomonadota</taxon>
        <taxon>Gammaproteobacteria</taxon>
        <taxon>Moraxellales</taxon>
        <taxon>Moraxellaceae</taxon>
        <taxon>Aquirhabdus</taxon>
    </lineage>
</organism>
<accession>A0A345P2W9</accession>
<proteinExistence type="predicted"/>
<name>A0A345P2W9_9GAMM</name>